<proteinExistence type="predicted"/>
<dbReference type="PROSITE" id="PS50110">
    <property type="entry name" value="RESPONSE_REGULATORY"/>
    <property type="match status" value="1"/>
</dbReference>
<dbReference type="Gene3D" id="3.40.50.2300">
    <property type="match status" value="1"/>
</dbReference>
<dbReference type="Proteomes" id="UP000298656">
    <property type="component" value="Chromosome 1"/>
</dbReference>
<organism evidence="15 16">
    <name type="scientific">Trinickia violacea</name>
    <dbReference type="NCBI Taxonomy" id="2571746"/>
    <lineage>
        <taxon>Bacteria</taxon>
        <taxon>Pseudomonadati</taxon>
        <taxon>Pseudomonadota</taxon>
        <taxon>Betaproteobacteria</taxon>
        <taxon>Burkholderiales</taxon>
        <taxon>Burkholderiaceae</taxon>
        <taxon>Trinickia</taxon>
    </lineage>
</organism>
<evidence type="ECO:0000256" key="2">
    <source>
        <dbReference type="ARBA" id="ARBA00012438"/>
    </source>
</evidence>
<dbReference type="GO" id="GO:0000155">
    <property type="term" value="F:phosphorelay sensor kinase activity"/>
    <property type="evidence" value="ECO:0007669"/>
    <property type="project" value="InterPro"/>
</dbReference>
<dbReference type="InterPro" id="IPR050482">
    <property type="entry name" value="Sensor_HK_TwoCompSys"/>
</dbReference>
<evidence type="ECO:0000256" key="9">
    <source>
        <dbReference type="PROSITE-ProRule" id="PRU00169"/>
    </source>
</evidence>
<dbReference type="SMART" id="SM00091">
    <property type="entry name" value="PAS"/>
    <property type="match status" value="1"/>
</dbReference>
<evidence type="ECO:0000259" key="13">
    <source>
        <dbReference type="PROSITE" id="PS50112"/>
    </source>
</evidence>
<evidence type="ECO:0000313" key="15">
    <source>
        <dbReference type="EMBL" id="QCP50805.1"/>
    </source>
</evidence>
<dbReference type="Pfam" id="PF07730">
    <property type="entry name" value="HisKA_3"/>
    <property type="match status" value="1"/>
</dbReference>
<feature type="coiled-coil region" evidence="10">
    <location>
        <begin position="256"/>
        <end position="327"/>
    </location>
</feature>
<dbReference type="SUPFAM" id="SSF55785">
    <property type="entry name" value="PYP-like sensor domain (PAS domain)"/>
    <property type="match status" value="1"/>
</dbReference>
<sequence length="493" mass="54920">MSTPRTLRILLVEDSVTDALLIGEALADVTDFEHQLIRAELLSQALAEAQAAHLDVVLLDLGLPDAQGVDTFRTFRRHAPEVPVLVLTGLDNMSVGLLAIQEGAQDYLLKKEIHASLLGRAIRYAIERHRVAAALAASEERFQLAVSGATAGLWDWNPQTGTMYFSPHFKEILGYEDHEMPNVAQAHQDAIHPDDVELVAANLKAHMEHKRDYNVEYRVRTKSGEFHWIQSRGQALRTVSGEPYRIVGWIMDVTDRKRADEALRSSREELQRLSANIQHIREEEKTRIARELHDDLGQQLTALKMEVMFAEDELKRAEAAASSAILQNVYALIDQLVHSVRRIATDLRPVILDDLGLMPAIDWLVTEFSARYDVRVTTRVDANDIAFSRDSATEVFRMVQEALTNIARHSRATEATLEIVRDDPHCIVRIADNGRGTARDARPGPNSFGLLGMRERAARLGGQIGIRTAPGEGFGLTITLPLATVEAQLLPNS</sequence>
<keyword evidence="16" id="KW-1185">Reference proteome</keyword>
<reference evidence="15 16" key="1">
    <citation type="submission" date="2019-05" db="EMBL/GenBank/DDBJ databases">
        <title>Burkholderia sp. DHOD12, isolated from subtropical forest soil.</title>
        <authorList>
            <person name="Gao Z.-H."/>
            <person name="Qiu L.-H."/>
        </authorList>
    </citation>
    <scope>NUCLEOTIDE SEQUENCE [LARGE SCALE GENOMIC DNA]</scope>
    <source>
        <strain evidence="15 16">DHOD12</strain>
    </source>
</reference>
<evidence type="ECO:0000256" key="6">
    <source>
        <dbReference type="ARBA" id="ARBA00022777"/>
    </source>
</evidence>
<evidence type="ECO:0000256" key="1">
    <source>
        <dbReference type="ARBA" id="ARBA00000085"/>
    </source>
</evidence>
<dbReference type="SUPFAM" id="SSF55874">
    <property type="entry name" value="ATPase domain of HSP90 chaperone/DNA topoisomerase II/histidine kinase"/>
    <property type="match status" value="1"/>
</dbReference>
<dbReference type="OrthoDB" id="9813412at2"/>
<dbReference type="Pfam" id="PF02518">
    <property type="entry name" value="HATPase_c"/>
    <property type="match status" value="1"/>
</dbReference>
<keyword evidence="3 9" id="KW-0597">Phosphoprotein</keyword>
<evidence type="ECO:0000256" key="7">
    <source>
        <dbReference type="ARBA" id="ARBA00022840"/>
    </source>
</evidence>
<feature type="domain" description="Histidine kinase" evidence="11">
    <location>
        <begin position="287"/>
        <end position="484"/>
    </location>
</feature>
<evidence type="ECO:0000256" key="10">
    <source>
        <dbReference type="SAM" id="Coils"/>
    </source>
</evidence>
<dbReference type="PROSITE" id="PS50109">
    <property type="entry name" value="HIS_KIN"/>
    <property type="match status" value="1"/>
</dbReference>
<dbReference type="PROSITE" id="PS50112">
    <property type="entry name" value="PAS"/>
    <property type="match status" value="1"/>
</dbReference>
<dbReference type="EC" id="2.7.13.3" evidence="2"/>
<dbReference type="InterPro" id="IPR035965">
    <property type="entry name" value="PAS-like_dom_sf"/>
</dbReference>
<dbReference type="InterPro" id="IPR013655">
    <property type="entry name" value="PAS_fold_3"/>
</dbReference>
<comment type="catalytic activity">
    <reaction evidence="1">
        <text>ATP + protein L-histidine = ADP + protein N-phospho-L-histidine.</text>
        <dbReference type="EC" id="2.7.13.3"/>
    </reaction>
</comment>
<dbReference type="GO" id="GO:0046983">
    <property type="term" value="F:protein dimerization activity"/>
    <property type="evidence" value="ECO:0007669"/>
    <property type="project" value="InterPro"/>
</dbReference>
<evidence type="ECO:0000259" key="11">
    <source>
        <dbReference type="PROSITE" id="PS50109"/>
    </source>
</evidence>
<dbReference type="PANTHER" id="PTHR24421:SF10">
    <property type="entry name" value="NITRATE_NITRITE SENSOR PROTEIN NARQ"/>
    <property type="match status" value="1"/>
</dbReference>
<dbReference type="PROSITE" id="PS50113">
    <property type="entry name" value="PAC"/>
    <property type="match status" value="1"/>
</dbReference>
<evidence type="ECO:0000256" key="3">
    <source>
        <dbReference type="ARBA" id="ARBA00022553"/>
    </source>
</evidence>
<dbReference type="RefSeq" id="WP_137333615.1">
    <property type="nucleotide sequence ID" value="NZ_CP040077.1"/>
</dbReference>
<dbReference type="Gene3D" id="6.10.250.490">
    <property type="match status" value="1"/>
</dbReference>
<dbReference type="EMBL" id="CP040077">
    <property type="protein sequence ID" value="QCP50805.1"/>
    <property type="molecule type" value="Genomic_DNA"/>
</dbReference>
<dbReference type="InterPro" id="IPR003594">
    <property type="entry name" value="HATPase_dom"/>
</dbReference>
<gene>
    <name evidence="15" type="ORF">FAZ95_17590</name>
</gene>
<dbReference type="SMART" id="SM00448">
    <property type="entry name" value="REC"/>
    <property type="match status" value="1"/>
</dbReference>
<name>A0A4P8ISS2_9BURK</name>
<evidence type="ECO:0000256" key="5">
    <source>
        <dbReference type="ARBA" id="ARBA00022741"/>
    </source>
</evidence>
<accession>A0A4P8ISS2</accession>
<dbReference type="InterPro" id="IPR000014">
    <property type="entry name" value="PAS"/>
</dbReference>
<dbReference type="GO" id="GO:0005524">
    <property type="term" value="F:ATP binding"/>
    <property type="evidence" value="ECO:0007669"/>
    <property type="project" value="UniProtKB-KW"/>
</dbReference>
<dbReference type="SMART" id="SM00387">
    <property type="entry name" value="HATPase_c"/>
    <property type="match status" value="1"/>
</dbReference>
<dbReference type="InterPro" id="IPR005467">
    <property type="entry name" value="His_kinase_dom"/>
</dbReference>
<dbReference type="KEGG" id="tvl:FAZ95_17590"/>
<dbReference type="InterPro" id="IPR000700">
    <property type="entry name" value="PAS-assoc_C"/>
</dbReference>
<feature type="modified residue" description="4-aspartylphosphate" evidence="9">
    <location>
        <position position="60"/>
    </location>
</feature>
<dbReference type="Gene3D" id="1.20.5.1930">
    <property type="match status" value="1"/>
</dbReference>
<dbReference type="SMART" id="SM00086">
    <property type="entry name" value="PAC"/>
    <property type="match status" value="1"/>
</dbReference>
<evidence type="ECO:0000259" key="12">
    <source>
        <dbReference type="PROSITE" id="PS50110"/>
    </source>
</evidence>
<dbReference type="Gene3D" id="3.30.450.20">
    <property type="entry name" value="PAS domain"/>
    <property type="match status" value="1"/>
</dbReference>
<dbReference type="InterPro" id="IPR011712">
    <property type="entry name" value="Sig_transdc_His_kin_sub3_dim/P"/>
</dbReference>
<evidence type="ECO:0000256" key="4">
    <source>
        <dbReference type="ARBA" id="ARBA00022679"/>
    </source>
</evidence>
<dbReference type="CDD" id="cd00156">
    <property type="entry name" value="REC"/>
    <property type="match status" value="1"/>
</dbReference>
<keyword evidence="8" id="KW-0902">Two-component regulatory system</keyword>
<dbReference type="NCBIfam" id="TIGR00229">
    <property type="entry name" value="sensory_box"/>
    <property type="match status" value="1"/>
</dbReference>
<evidence type="ECO:0000313" key="16">
    <source>
        <dbReference type="Proteomes" id="UP000298656"/>
    </source>
</evidence>
<dbReference type="InterPro" id="IPR036890">
    <property type="entry name" value="HATPase_C_sf"/>
</dbReference>
<feature type="domain" description="PAC" evidence="14">
    <location>
        <begin position="213"/>
        <end position="265"/>
    </location>
</feature>
<dbReference type="Pfam" id="PF00072">
    <property type="entry name" value="Response_reg"/>
    <property type="match status" value="1"/>
</dbReference>
<dbReference type="CDD" id="cd00130">
    <property type="entry name" value="PAS"/>
    <property type="match status" value="1"/>
</dbReference>
<dbReference type="SUPFAM" id="SSF52172">
    <property type="entry name" value="CheY-like"/>
    <property type="match status" value="1"/>
</dbReference>
<dbReference type="CDD" id="cd16917">
    <property type="entry name" value="HATPase_UhpB-NarQ-NarX-like"/>
    <property type="match status" value="1"/>
</dbReference>
<feature type="domain" description="Response regulatory" evidence="12">
    <location>
        <begin position="8"/>
        <end position="125"/>
    </location>
</feature>
<dbReference type="PANTHER" id="PTHR24421">
    <property type="entry name" value="NITRATE/NITRITE SENSOR PROTEIN NARX-RELATED"/>
    <property type="match status" value="1"/>
</dbReference>
<keyword evidence="5" id="KW-0547">Nucleotide-binding</keyword>
<keyword evidence="10" id="KW-0175">Coiled coil</keyword>
<dbReference type="AlphaFoldDB" id="A0A4P8ISS2"/>
<dbReference type="Pfam" id="PF08447">
    <property type="entry name" value="PAS_3"/>
    <property type="match status" value="1"/>
</dbReference>
<dbReference type="InterPro" id="IPR001610">
    <property type="entry name" value="PAC"/>
</dbReference>
<dbReference type="InterPro" id="IPR011006">
    <property type="entry name" value="CheY-like_superfamily"/>
</dbReference>
<protein>
    <recommendedName>
        <fullName evidence="2">histidine kinase</fullName>
        <ecNumber evidence="2">2.7.13.3</ecNumber>
    </recommendedName>
</protein>
<feature type="domain" description="PAS" evidence="13">
    <location>
        <begin position="138"/>
        <end position="210"/>
    </location>
</feature>
<keyword evidence="7" id="KW-0067">ATP-binding</keyword>
<dbReference type="GO" id="GO:0016020">
    <property type="term" value="C:membrane"/>
    <property type="evidence" value="ECO:0007669"/>
    <property type="project" value="InterPro"/>
</dbReference>
<dbReference type="InterPro" id="IPR001789">
    <property type="entry name" value="Sig_transdc_resp-reg_receiver"/>
</dbReference>
<keyword evidence="4" id="KW-0808">Transferase</keyword>
<dbReference type="Gene3D" id="3.30.565.10">
    <property type="entry name" value="Histidine kinase-like ATPase, C-terminal domain"/>
    <property type="match status" value="1"/>
</dbReference>
<evidence type="ECO:0000259" key="14">
    <source>
        <dbReference type="PROSITE" id="PS50113"/>
    </source>
</evidence>
<evidence type="ECO:0000256" key="8">
    <source>
        <dbReference type="ARBA" id="ARBA00023012"/>
    </source>
</evidence>
<keyword evidence="6" id="KW-0418">Kinase</keyword>